<keyword evidence="2" id="KW-0812">Transmembrane</keyword>
<dbReference type="PANTHER" id="PTHR37024:SF5">
    <property type="entry name" value="IMPA N-TERMINAL DOMAIN-CONTAINING PROTEIN"/>
    <property type="match status" value="1"/>
</dbReference>
<feature type="coiled-coil region" evidence="1">
    <location>
        <begin position="436"/>
        <end position="463"/>
    </location>
</feature>
<feature type="domain" description="ImpA C-terminal" evidence="4">
    <location>
        <begin position="310"/>
        <end position="451"/>
    </location>
</feature>
<dbReference type="InterPro" id="IPR010657">
    <property type="entry name" value="ImpA_N"/>
</dbReference>
<evidence type="ECO:0000259" key="4">
    <source>
        <dbReference type="Pfam" id="PF12486"/>
    </source>
</evidence>
<keyword evidence="2" id="KW-0472">Membrane</keyword>
<evidence type="ECO:0000313" key="5">
    <source>
        <dbReference type="EMBL" id="MDR4878461.1"/>
    </source>
</evidence>
<evidence type="ECO:0000256" key="2">
    <source>
        <dbReference type="SAM" id="Phobius"/>
    </source>
</evidence>
<dbReference type="GeneID" id="86861062"/>
<protein>
    <submittedName>
        <fullName evidence="5">VasL domain-containing protein</fullName>
    </submittedName>
</protein>
<dbReference type="Proteomes" id="UP001256818">
    <property type="component" value="Unassembled WGS sequence"/>
</dbReference>
<keyword evidence="6" id="KW-1185">Reference proteome</keyword>
<accession>A0ABU1DR25</accession>
<dbReference type="RefSeq" id="WP_137598318.1">
    <property type="nucleotide sequence ID" value="NZ_JAVIWR010000001.1"/>
</dbReference>
<evidence type="ECO:0000259" key="3">
    <source>
        <dbReference type="Pfam" id="PF06812"/>
    </source>
</evidence>
<name>A0ABU1DR25_9ESCH</name>
<dbReference type="Pfam" id="PF06812">
    <property type="entry name" value="ImpA_N"/>
    <property type="match status" value="1"/>
</dbReference>
<evidence type="ECO:0000256" key="1">
    <source>
        <dbReference type="SAM" id="Coils"/>
    </source>
</evidence>
<proteinExistence type="predicted"/>
<evidence type="ECO:0000313" key="6">
    <source>
        <dbReference type="Proteomes" id="UP001256818"/>
    </source>
</evidence>
<dbReference type="PANTHER" id="PTHR37024">
    <property type="entry name" value="TYPE VI SECRETION SYSTEM DUF2094 AND IMPA-RELATED DOMAIN PROTEIN"/>
    <property type="match status" value="1"/>
</dbReference>
<comment type="caution">
    <text evidence="5">The sequence shown here is derived from an EMBL/GenBank/DDBJ whole genome shotgun (WGS) entry which is preliminary data.</text>
</comment>
<dbReference type="Pfam" id="PF12486">
    <property type="entry name" value="VasL"/>
    <property type="match status" value="1"/>
</dbReference>
<keyword evidence="2" id="KW-1133">Transmembrane helix</keyword>
<sequence>MNDITPRKIKTGGDPRTLPDYAALRDELNKLTHPARPDVNWHYVEKLCLSLFDQNGVELQTAAWYTLARTQLAGLFGLNEGLAILEALISHEWGGLWPQPVHVRMEILSNLSQRLQQRIRSLPLIYSDLGQLYRAEQLLTRLGEVLQRLELRHLSQLDTLRALIHNNAVSLESSDGTTSTGTTIQSGIVSPATVINRTDISIGSHAESLFEDPRRPGGTVKWVYVTQPNVEVLPAIPAPVKRWKSFVAGMCSMLMISAAMVWGWQYFHRSDPLQAQLTASLTPLPAILTPEQLDILRQQSPLPQTLITQTQQQLALLDKLPPDWLITRGWQLVEQARAIWPEQAKPLMQQWQQQLNVAALPTGNLNGWHQGMMTLQKLSERLNGLDEHKGKYMTVSELKSVVYSAMQLFNQSIPAEEQLRILAQSPVGQPLPPAAGAQAEMRLKQLIAKYADIKQNASKLKGVNGYE</sequence>
<reference evidence="5 6" key="1">
    <citation type="submission" date="2023-08" db="EMBL/GenBank/DDBJ databases">
        <title>Whole-Genome Sequencing and Taxonomic description of Escherichia ruysiae strains Isolated from a healthy canine fecal sample.</title>
        <authorList>
            <person name="Liang S."/>
            <person name="Mlaga K.D."/>
            <person name="Jospin G."/>
            <person name="Uttarwar R."/>
            <person name="Marfori Z."/>
            <person name="Alvarado N."/>
            <person name="Scarsella E."/>
            <person name="Ganz H."/>
            <person name="Dione N."/>
        </authorList>
    </citation>
    <scope>NUCLEOTIDE SEQUENCE [LARGE SCALE GENOMIC DNA]</scope>
    <source>
        <strain evidence="5 6">AB136</strain>
    </source>
</reference>
<feature type="transmembrane region" description="Helical" evidence="2">
    <location>
        <begin position="246"/>
        <end position="267"/>
    </location>
</feature>
<dbReference type="EMBL" id="JAVIWS010000001">
    <property type="protein sequence ID" value="MDR4878461.1"/>
    <property type="molecule type" value="Genomic_DNA"/>
</dbReference>
<dbReference type="InterPro" id="IPR021069">
    <property type="entry name" value="ImpA_C"/>
</dbReference>
<gene>
    <name evidence="5" type="ORF">RGV86_08760</name>
</gene>
<feature type="domain" description="ImpA N-terminal" evidence="3">
    <location>
        <begin position="10"/>
        <end position="111"/>
    </location>
</feature>
<keyword evidence="1" id="KW-0175">Coiled coil</keyword>
<organism evidence="5 6">
    <name type="scientific">Escherichia ruysiae</name>
    <dbReference type="NCBI Taxonomy" id="2608867"/>
    <lineage>
        <taxon>Bacteria</taxon>
        <taxon>Pseudomonadati</taxon>
        <taxon>Pseudomonadota</taxon>
        <taxon>Gammaproteobacteria</taxon>
        <taxon>Enterobacterales</taxon>
        <taxon>Enterobacteriaceae</taxon>
        <taxon>Escherichia</taxon>
    </lineage>
</organism>